<protein>
    <submittedName>
        <fullName evidence="2">PHO85 cyclin-7</fullName>
    </submittedName>
</protein>
<comment type="caution">
    <text evidence="2">The sequence shown here is derived from an EMBL/GenBank/DDBJ whole genome shotgun (WGS) entry which is preliminary data.</text>
</comment>
<proteinExistence type="predicted"/>
<feature type="region of interest" description="Disordered" evidence="1">
    <location>
        <begin position="346"/>
        <end position="380"/>
    </location>
</feature>
<dbReference type="PANTHER" id="PTHR15615">
    <property type="match status" value="1"/>
</dbReference>
<dbReference type="RefSeq" id="XP_024666158.1">
    <property type="nucleotide sequence ID" value="XM_024810390.1"/>
</dbReference>
<dbReference type="GO" id="GO:0016538">
    <property type="term" value="F:cyclin-dependent protein serine/threonine kinase regulator activity"/>
    <property type="evidence" value="ECO:0007669"/>
    <property type="project" value="TreeGrafter"/>
</dbReference>
<dbReference type="OrthoDB" id="1060854at2759"/>
<reference evidence="2 3" key="1">
    <citation type="submission" date="2017-04" db="EMBL/GenBank/DDBJ databases">
        <title>Genome sequencing of [Candida] sorbophila.</title>
        <authorList>
            <person name="Ahn J.O."/>
        </authorList>
    </citation>
    <scope>NUCLEOTIDE SEQUENCE [LARGE SCALE GENOMIC DNA]</scope>
    <source>
        <strain evidence="2 3">DS02</strain>
    </source>
</reference>
<feature type="region of interest" description="Disordered" evidence="1">
    <location>
        <begin position="244"/>
        <end position="325"/>
    </location>
</feature>
<dbReference type="Pfam" id="PF08613">
    <property type="entry name" value="Cyclin"/>
    <property type="match status" value="1"/>
</dbReference>
<sequence>MSQDKRAYVISSASAAQPHWTLDSIRDSMAPDDNSDDETLDMAHATVIEGADLESDVEVDLPSSAGPPVGQVPFGSYQGWSASNPVGIPSSVASNHSTLSAASSFFSPSSVSKYAPHAFEPSSVSSSYQTAEGSAPNSINSYTQHAPQPHSSFQQYGSQHAGSFAGFSMGTSFAEPYRRYGAPMGSGNSFSRHGSLPYLGPNPQMAQPIQQQQQPQAAIAGDTRYEMNQGVPPRRSLLTSMLQQKPGSTRGVTMNMSPRRPSDAVPYARVTSNADLASGPMLQRSSSRATSLHRSTSQTSSRRPSIVEMEDIDPGSPELDPTSVASSMTDAAPMFIPSRSISTTNVSRTMVSTSTSAGVRSPEQQRPTQQAQQAHPLAPTTQQGQLFSPHYQPFAPGAPFNKVAYPSQRPPLSSVSPAISRAPSISLDDSTGNLANRLQQTQADRLIEAEKTAAPGGGRSVLPALAPVDFPPVHMDIATHDVSDVIEMVTLVLSRIVATNDALYPAESRGNPLETPNVVGDYGHMLKSTLLSFHGCNVPDITLRAYLARILKYCPATSEVFIAILVYFDRISRRLEAVSALPTEMKPMKPSSYLRGSGSSNQLFVLDSYNVHRLIIASVTVASKFSSDIFYKNSRYAKVGGLPVEELNHLELQFLVLCDFKLLIGLQEIQHYADFLLKFRQQEAGAALNMSPSSTPAVAV</sequence>
<dbReference type="STRING" id="45607.A0A2T0FMI6"/>
<evidence type="ECO:0000313" key="3">
    <source>
        <dbReference type="Proteomes" id="UP000238350"/>
    </source>
</evidence>
<accession>A0A2T0FMI6</accession>
<dbReference type="CDD" id="cd20558">
    <property type="entry name" value="CYCLIN_ScPCL7-like"/>
    <property type="match status" value="1"/>
</dbReference>
<dbReference type="InterPro" id="IPR013922">
    <property type="entry name" value="Cyclin_PHO80-like"/>
</dbReference>
<keyword evidence="3" id="KW-1185">Reference proteome</keyword>
<dbReference type="GeneID" id="36517581"/>
<organism evidence="2 3">
    <name type="scientific">Wickerhamiella sorbophila</name>
    <dbReference type="NCBI Taxonomy" id="45607"/>
    <lineage>
        <taxon>Eukaryota</taxon>
        <taxon>Fungi</taxon>
        <taxon>Dikarya</taxon>
        <taxon>Ascomycota</taxon>
        <taxon>Saccharomycotina</taxon>
        <taxon>Dipodascomycetes</taxon>
        <taxon>Dipodascales</taxon>
        <taxon>Trichomonascaceae</taxon>
        <taxon>Wickerhamiella</taxon>
    </lineage>
</organism>
<dbReference type="PANTHER" id="PTHR15615:SF94">
    <property type="entry name" value="PHO85 CYCLIN-6-RELATED"/>
    <property type="match status" value="1"/>
</dbReference>
<dbReference type="GO" id="GO:0000307">
    <property type="term" value="C:cyclin-dependent protein kinase holoenzyme complex"/>
    <property type="evidence" value="ECO:0007669"/>
    <property type="project" value="TreeGrafter"/>
</dbReference>
<feature type="compositionally biased region" description="Low complexity" evidence="1">
    <location>
        <begin position="364"/>
        <end position="373"/>
    </location>
</feature>
<feature type="compositionally biased region" description="Low complexity" evidence="1">
    <location>
        <begin position="290"/>
        <end position="304"/>
    </location>
</feature>
<dbReference type="Gene3D" id="1.10.472.10">
    <property type="entry name" value="Cyclin-like"/>
    <property type="match status" value="1"/>
</dbReference>
<gene>
    <name evidence="2" type="ORF">B9G98_03833</name>
</gene>
<dbReference type="GO" id="GO:0019901">
    <property type="term" value="F:protein kinase binding"/>
    <property type="evidence" value="ECO:0007669"/>
    <property type="project" value="InterPro"/>
</dbReference>
<evidence type="ECO:0000256" key="1">
    <source>
        <dbReference type="SAM" id="MobiDB-lite"/>
    </source>
</evidence>
<dbReference type="AlphaFoldDB" id="A0A2T0FMI6"/>
<feature type="region of interest" description="Disordered" evidence="1">
    <location>
        <begin position="127"/>
        <end position="158"/>
    </location>
</feature>
<evidence type="ECO:0000313" key="2">
    <source>
        <dbReference type="EMBL" id="PRT56213.1"/>
    </source>
</evidence>
<dbReference type="Proteomes" id="UP000238350">
    <property type="component" value="Unassembled WGS sequence"/>
</dbReference>
<name>A0A2T0FMI6_9ASCO</name>
<feature type="compositionally biased region" description="Polar residues" evidence="1">
    <location>
        <begin position="346"/>
        <end position="358"/>
    </location>
</feature>
<feature type="compositionally biased region" description="Polar residues" evidence="1">
    <location>
        <begin position="244"/>
        <end position="256"/>
    </location>
</feature>
<dbReference type="EMBL" id="NDIQ01000022">
    <property type="protein sequence ID" value="PRT56213.1"/>
    <property type="molecule type" value="Genomic_DNA"/>
</dbReference>
<dbReference type="GO" id="GO:0005634">
    <property type="term" value="C:nucleus"/>
    <property type="evidence" value="ECO:0007669"/>
    <property type="project" value="TreeGrafter"/>
</dbReference>